<evidence type="ECO:0000313" key="6">
    <source>
        <dbReference type="Proteomes" id="UP001321749"/>
    </source>
</evidence>
<feature type="region of interest" description="Disordered" evidence="2">
    <location>
        <begin position="181"/>
        <end position="237"/>
    </location>
</feature>
<dbReference type="AlphaFoldDB" id="A0AAV9HLR9"/>
<keyword evidence="3" id="KW-0472">Membrane</keyword>
<dbReference type="SUPFAM" id="SSF55729">
    <property type="entry name" value="Acyl-CoA N-acyltransferases (Nat)"/>
    <property type="match status" value="1"/>
</dbReference>
<feature type="compositionally biased region" description="Polar residues" evidence="2">
    <location>
        <begin position="689"/>
        <end position="702"/>
    </location>
</feature>
<dbReference type="Gene3D" id="3.40.630.30">
    <property type="match status" value="1"/>
</dbReference>
<dbReference type="GO" id="GO:0016410">
    <property type="term" value="F:N-acyltransferase activity"/>
    <property type="evidence" value="ECO:0007669"/>
    <property type="project" value="TreeGrafter"/>
</dbReference>
<dbReference type="InterPro" id="IPR016181">
    <property type="entry name" value="Acyl_CoA_acyltransferase"/>
</dbReference>
<reference evidence="5" key="2">
    <citation type="submission" date="2023-06" db="EMBL/GenBank/DDBJ databases">
        <authorList>
            <consortium name="Lawrence Berkeley National Laboratory"/>
            <person name="Mondo S.J."/>
            <person name="Hensen N."/>
            <person name="Bonometti L."/>
            <person name="Westerberg I."/>
            <person name="Brannstrom I.O."/>
            <person name="Guillou S."/>
            <person name="Cros-Aarteil S."/>
            <person name="Calhoun S."/>
            <person name="Haridas S."/>
            <person name="Kuo A."/>
            <person name="Pangilinan J."/>
            <person name="Riley R."/>
            <person name="Labutti K."/>
            <person name="Andreopoulos B."/>
            <person name="Lipzen A."/>
            <person name="Chen C."/>
            <person name="Yanf M."/>
            <person name="Daum C."/>
            <person name="Ng V."/>
            <person name="Clum A."/>
            <person name="Steindorff A."/>
            <person name="Ohm R."/>
            <person name="Martin F."/>
            <person name="Silar P."/>
            <person name="Natvig D."/>
            <person name="Lalanne C."/>
            <person name="Gautier V."/>
            <person name="Ament-Velasquez S.L."/>
            <person name="Kruys A."/>
            <person name="Hutchinson M.I."/>
            <person name="Powell A.J."/>
            <person name="Barry K."/>
            <person name="Miller A.N."/>
            <person name="Grigoriev I.V."/>
            <person name="Debuchy R."/>
            <person name="Gladieux P."/>
            <person name="Thoren M.H."/>
            <person name="Johannesson H."/>
        </authorList>
    </citation>
    <scope>NUCLEOTIDE SEQUENCE</scope>
    <source>
        <strain evidence="5">PSN324</strain>
    </source>
</reference>
<dbReference type="PANTHER" id="PTHR31438:SF1">
    <property type="entry name" value="LYSINE N-ACYLTRANSFERASE C17G9.06C-RELATED"/>
    <property type="match status" value="1"/>
</dbReference>
<organism evidence="5 6">
    <name type="scientific">Cladorrhinum samala</name>
    <dbReference type="NCBI Taxonomy" id="585594"/>
    <lineage>
        <taxon>Eukaryota</taxon>
        <taxon>Fungi</taxon>
        <taxon>Dikarya</taxon>
        <taxon>Ascomycota</taxon>
        <taxon>Pezizomycotina</taxon>
        <taxon>Sordariomycetes</taxon>
        <taxon>Sordariomycetidae</taxon>
        <taxon>Sordariales</taxon>
        <taxon>Podosporaceae</taxon>
        <taxon>Cladorrhinum</taxon>
    </lineage>
</organism>
<feature type="region of interest" description="Disordered" evidence="2">
    <location>
        <begin position="111"/>
        <end position="131"/>
    </location>
</feature>
<feature type="compositionally biased region" description="Basic and acidic residues" evidence="2">
    <location>
        <begin position="69"/>
        <end position="82"/>
    </location>
</feature>
<feature type="region of interest" description="Disordered" evidence="2">
    <location>
        <begin position="47"/>
        <end position="93"/>
    </location>
</feature>
<dbReference type="EMBL" id="MU864985">
    <property type="protein sequence ID" value="KAK4461734.1"/>
    <property type="molecule type" value="Genomic_DNA"/>
</dbReference>
<feature type="compositionally biased region" description="Basic residues" evidence="2">
    <location>
        <begin position="58"/>
        <end position="68"/>
    </location>
</feature>
<feature type="region of interest" description="Disordered" evidence="2">
    <location>
        <begin position="686"/>
        <end position="709"/>
    </location>
</feature>
<sequence length="982" mass="111291">MNHAFRRLPRQFASSIIRTRPQRSCLPICRAGILAYSQEAKARALNQKGLDEEEQKVKVRAHQVKRPWHREGADKPLTDSKGQEVQPTTKGKLLTTPTRLLKLVLPLPISVEKDPNNNSSKDSEEKHDYARSVSANDTIQPLAILVHPQQPLSYVERLIQAELPPVLENGKEKIPNIYFRAEDAQESDQKPTSRAEAKQKDEKEREAQGASGRSHVASYSGLGHEGPPRKSEEKRWVRWSSSTEMGDFIRDAARGREFAIEVEGYGIEMRVSVPSFNDRTFYMRSRLRKMSREIENLSSIKRECDLLAHQGANRLAKGGFAVLAGWWGVVYYVTFHTEFGWDLVEPVTYLAGLTTIMGGYLWFLYISKDLSYKAAMNVTVSRRQDALYEARGFDLHKWENLVQEANALSREIKVIAVEYDVDWDEAKDVGEDVKEVLDEERTKKGEKEPSHEKEKDENGVIYLPDGQSITVSPVFAGLFFKSNELTTHEHGFPAGWTIVIHTEDTAESDGQDDGSTLADNTLPDGENEETRPRETKTHIHGFTKPTLMNDSLFISSISNPSSRDFKPAASPTRQIAMMLWVTLYWYFHQPAPSSTLTTEASKSTPDAGKPRGYWQVRVKRDGVLRGRNLIPKLERMGLIASYNSSVGTSLDDTDDMWANMFVSQRMFWQLPGRLFLFTLKPTEQHHLSHPTSPTCSRPQSPLASFDHSSHSSHHHLLEISDLPGAPPPTSLAHKPSVPVGPFFSASHLPTYYPPAPLQYAITNHVRHPLRPRPPRMGEIFYARYINSVGQYLSFRVASISPTPVPYLGPVGPNPQPHPNLTSMSDSALLQQWHANPRVSAFWGSYSSNMLSRALQSRHSFPVIGMWDGVPFGYFEIYWVKEDILGRYAGGSDADDFDRGIHVIVGEEWARGRVQSWLTSLVHWIFTADYRTMSICLEPRVDNSRFIQHLEDAGFTKEKEIMFPHKQAWLGRLRRENWEGPGL</sequence>
<evidence type="ECO:0000256" key="1">
    <source>
        <dbReference type="ARBA" id="ARBA00009893"/>
    </source>
</evidence>
<dbReference type="Pfam" id="PF04678">
    <property type="entry name" value="MCU"/>
    <property type="match status" value="1"/>
</dbReference>
<dbReference type="Pfam" id="PF13523">
    <property type="entry name" value="Acetyltransf_8"/>
    <property type="match status" value="1"/>
</dbReference>
<dbReference type="InterPro" id="IPR006769">
    <property type="entry name" value="MCU_C"/>
</dbReference>
<evidence type="ECO:0000313" key="5">
    <source>
        <dbReference type="EMBL" id="KAK4461734.1"/>
    </source>
</evidence>
<comment type="similarity">
    <text evidence="1">Belongs to the lysine N-acyltransferase MbtK family.</text>
</comment>
<feature type="region of interest" description="Disordered" evidence="2">
    <location>
        <begin position="505"/>
        <end position="537"/>
    </location>
</feature>
<dbReference type="PANTHER" id="PTHR31438">
    <property type="entry name" value="LYSINE N-ACYLTRANSFERASE C17G9.06C-RELATED"/>
    <property type="match status" value="1"/>
</dbReference>
<feature type="compositionally biased region" description="Basic and acidic residues" evidence="2">
    <location>
        <begin position="437"/>
        <end position="458"/>
    </location>
</feature>
<feature type="compositionally biased region" description="Basic and acidic residues" evidence="2">
    <location>
        <begin position="528"/>
        <end position="537"/>
    </location>
</feature>
<keyword evidence="6" id="KW-1185">Reference proteome</keyword>
<evidence type="ECO:0000259" key="4">
    <source>
        <dbReference type="Pfam" id="PF04678"/>
    </source>
</evidence>
<proteinExistence type="inferred from homology"/>
<name>A0AAV9HLR9_9PEZI</name>
<feature type="compositionally biased region" description="Basic and acidic residues" evidence="2">
    <location>
        <begin position="226"/>
        <end position="236"/>
    </location>
</feature>
<comment type="caution">
    <text evidence="5">The sequence shown here is derived from an EMBL/GenBank/DDBJ whole genome shotgun (WGS) entry which is preliminary data.</text>
</comment>
<gene>
    <name evidence="5" type="ORF">QBC42DRAFT_306159</name>
</gene>
<evidence type="ECO:0000256" key="3">
    <source>
        <dbReference type="SAM" id="Phobius"/>
    </source>
</evidence>
<feature type="compositionally biased region" description="Basic and acidic residues" evidence="2">
    <location>
        <begin position="181"/>
        <end position="207"/>
    </location>
</feature>
<feature type="transmembrane region" description="Helical" evidence="3">
    <location>
        <begin position="347"/>
        <end position="366"/>
    </location>
</feature>
<feature type="region of interest" description="Disordered" evidence="2">
    <location>
        <begin position="437"/>
        <end position="459"/>
    </location>
</feature>
<keyword evidence="3" id="KW-1133">Transmembrane helix</keyword>
<reference evidence="5" key="1">
    <citation type="journal article" date="2023" name="Mol. Phylogenet. Evol.">
        <title>Genome-scale phylogeny and comparative genomics of the fungal order Sordariales.</title>
        <authorList>
            <person name="Hensen N."/>
            <person name="Bonometti L."/>
            <person name="Westerberg I."/>
            <person name="Brannstrom I.O."/>
            <person name="Guillou S."/>
            <person name="Cros-Aarteil S."/>
            <person name="Calhoun S."/>
            <person name="Haridas S."/>
            <person name="Kuo A."/>
            <person name="Mondo S."/>
            <person name="Pangilinan J."/>
            <person name="Riley R."/>
            <person name="LaButti K."/>
            <person name="Andreopoulos B."/>
            <person name="Lipzen A."/>
            <person name="Chen C."/>
            <person name="Yan M."/>
            <person name="Daum C."/>
            <person name="Ng V."/>
            <person name="Clum A."/>
            <person name="Steindorff A."/>
            <person name="Ohm R.A."/>
            <person name="Martin F."/>
            <person name="Silar P."/>
            <person name="Natvig D.O."/>
            <person name="Lalanne C."/>
            <person name="Gautier V."/>
            <person name="Ament-Velasquez S.L."/>
            <person name="Kruys A."/>
            <person name="Hutchinson M.I."/>
            <person name="Powell A.J."/>
            <person name="Barry K."/>
            <person name="Miller A.N."/>
            <person name="Grigoriev I.V."/>
            <person name="Debuchy R."/>
            <person name="Gladieux P."/>
            <person name="Hiltunen Thoren M."/>
            <person name="Johannesson H."/>
        </authorList>
    </citation>
    <scope>NUCLEOTIDE SEQUENCE</scope>
    <source>
        <strain evidence="5">PSN324</strain>
    </source>
</reference>
<dbReference type="Proteomes" id="UP001321749">
    <property type="component" value="Unassembled WGS sequence"/>
</dbReference>
<keyword evidence="3" id="KW-0812">Transmembrane</keyword>
<feature type="domain" description="Calcium uniporter protein C-terminal" evidence="4">
    <location>
        <begin position="282"/>
        <end position="401"/>
    </location>
</feature>
<accession>A0AAV9HLR9</accession>
<feature type="compositionally biased region" description="Basic and acidic residues" evidence="2">
    <location>
        <begin position="111"/>
        <end position="130"/>
    </location>
</feature>
<feature type="transmembrane region" description="Helical" evidence="3">
    <location>
        <begin position="315"/>
        <end position="335"/>
    </location>
</feature>
<evidence type="ECO:0000256" key="2">
    <source>
        <dbReference type="SAM" id="MobiDB-lite"/>
    </source>
</evidence>
<protein>
    <submittedName>
        <fullName evidence="5">Siderophore biosynthesis protein</fullName>
    </submittedName>
</protein>